<evidence type="ECO:0000256" key="9">
    <source>
        <dbReference type="ARBA" id="ARBA00023237"/>
    </source>
</evidence>
<keyword evidence="15" id="KW-1185">Reference proteome</keyword>
<organism evidence="14 15">
    <name type="scientific">Nonlabens xylanidelens</name>
    <dbReference type="NCBI Taxonomy" id="191564"/>
    <lineage>
        <taxon>Bacteria</taxon>
        <taxon>Pseudomonadati</taxon>
        <taxon>Bacteroidota</taxon>
        <taxon>Flavobacteriia</taxon>
        <taxon>Flavobacteriales</taxon>
        <taxon>Flavobacteriaceae</taxon>
        <taxon>Nonlabens</taxon>
    </lineage>
</organism>
<dbReference type="GO" id="GO:0015344">
    <property type="term" value="F:siderophore uptake transmembrane transporter activity"/>
    <property type="evidence" value="ECO:0007669"/>
    <property type="project" value="TreeGrafter"/>
</dbReference>
<dbReference type="Pfam" id="PF00593">
    <property type="entry name" value="TonB_dep_Rec_b-barrel"/>
    <property type="match status" value="1"/>
</dbReference>
<dbReference type="InterPro" id="IPR000531">
    <property type="entry name" value="Beta-barrel_TonB"/>
</dbReference>
<feature type="domain" description="TonB-dependent receptor plug" evidence="13">
    <location>
        <begin position="112"/>
        <end position="221"/>
    </location>
</feature>
<evidence type="ECO:0000256" key="4">
    <source>
        <dbReference type="ARBA" id="ARBA00022692"/>
    </source>
</evidence>
<protein>
    <submittedName>
        <fullName evidence="14">Outer membrane receptor protein involved in Fe transport</fullName>
    </submittedName>
</protein>
<dbReference type="RefSeq" id="WP_104514703.1">
    <property type="nucleotide sequence ID" value="NZ_MQVW01000022.1"/>
</dbReference>
<dbReference type="InterPro" id="IPR037066">
    <property type="entry name" value="Plug_dom_sf"/>
</dbReference>
<dbReference type="SUPFAM" id="SSF56935">
    <property type="entry name" value="Porins"/>
    <property type="match status" value="1"/>
</dbReference>
<keyword evidence="8 14" id="KW-0675">Receptor</keyword>
<reference evidence="14 15" key="1">
    <citation type="submission" date="2018-02" db="EMBL/GenBank/DDBJ databases">
        <title>Genomic Encyclopedia of Archaeal and Bacterial Type Strains, Phase II (KMG-II): from individual species to whole genera.</title>
        <authorList>
            <person name="Goeker M."/>
        </authorList>
    </citation>
    <scope>NUCLEOTIDE SEQUENCE [LARGE SCALE GENOMIC DNA]</scope>
    <source>
        <strain evidence="14 15">DSM 16809</strain>
    </source>
</reference>
<gene>
    <name evidence="14" type="ORF">LY01_00246</name>
</gene>
<dbReference type="Pfam" id="PF13715">
    <property type="entry name" value="CarbopepD_reg_2"/>
    <property type="match status" value="1"/>
</dbReference>
<evidence type="ECO:0000256" key="1">
    <source>
        <dbReference type="ARBA" id="ARBA00004571"/>
    </source>
</evidence>
<dbReference type="InterPro" id="IPR012910">
    <property type="entry name" value="Plug_dom"/>
</dbReference>
<evidence type="ECO:0000256" key="5">
    <source>
        <dbReference type="ARBA" id="ARBA00022729"/>
    </source>
</evidence>
<evidence type="ECO:0000313" key="15">
    <source>
        <dbReference type="Proteomes" id="UP000239002"/>
    </source>
</evidence>
<dbReference type="InterPro" id="IPR008969">
    <property type="entry name" value="CarboxyPept-like_regulatory"/>
</dbReference>
<dbReference type="GO" id="GO:0009279">
    <property type="term" value="C:cell outer membrane"/>
    <property type="evidence" value="ECO:0007669"/>
    <property type="project" value="UniProtKB-SubCell"/>
</dbReference>
<evidence type="ECO:0000256" key="11">
    <source>
        <dbReference type="RuleBase" id="RU003357"/>
    </source>
</evidence>
<dbReference type="SUPFAM" id="SSF49464">
    <property type="entry name" value="Carboxypeptidase regulatory domain-like"/>
    <property type="match status" value="1"/>
</dbReference>
<comment type="caution">
    <text evidence="14">The sequence shown here is derived from an EMBL/GenBank/DDBJ whole genome shotgun (WGS) entry which is preliminary data.</text>
</comment>
<keyword evidence="4 10" id="KW-0812">Transmembrane</keyword>
<evidence type="ECO:0000256" key="2">
    <source>
        <dbReference type="ARBA" id="ARBA00022448"/>
    </source>
</evidence>
<evidence type="ECO:0000256" key="8">
    <source>
        <dbReference type="ARBA" id="ARBA00023170"/>
    </source>
</evidence>
<dbReference type="Gene3D" id="2.60.40.1120">
    <property type="entry name" value="Carboxypeptidase-like, regulatory domain"/>
    <property type="match status" value="1"/>
</dbReference>
<dbReference type="OrthoDB" id="9782587at2"/>
<dbReference type="PROSITE" id="PS52016">
    <property type="entry name" value="TONB_DEPENDENT_REC_3"/>
    <property type="match status" value="1"/>
</dbReference>
<evidence type="ECO:0000256" key="10">
    <source>
        <dbReference type="PROSITE-ProRule" id="PRU01360"/>
    </source>
</evidence>
<evidence type="ECO:0000313" key="14">
    <source>
        <dbReference type="EMBL" id="PPK96426.1"/>
    </source>
</evidence>
<keyword evidence="6 11" id="KW-0798">TonB box</keyword>
<name>A0A2S6IQP1_9FLAO</name>
<evidence type="ECO:0000256" key="6">
    <source>
        <dbReference type="ARBA" id="ARBA00023077"/>
    </source>
</evidence>
<keyword evidence="9 10" id="KW-0998">Cell outer membrane</keyword>
<comment type="similarity">
    <text evidence="10 11">Belongs to the TonB-dependent receptor family.</text>
</comment>
<dbReference type="AlphaFoldDB" id="A0A2S6IQP1"/>
<evidence type="ECO:0000256" key="3">
    <source>
        <dbReference type="ARBA" id="ARBA00022452"/>
    </source>
</evidence>
<keyword evidence="7 10" id="KW-0472">Membrane</keyword>
<sequence length="782" mass="87087">MNFKKIIILLVLLIGYFSNAQTLFKGKVIDSNNTPLEGVTIISKTTSKGATTDANGDFEINLKDSRIVLISYLGYTSKTVTLQSSFNEITLVEESLFLDGVVISASREAQKRSEVPAAIVSINAKEIKETKAISIDQITNQVPGVFVATSKASSNEQHFTAVRSPISTRALFLYLQDGIPLRPVAVFNHNALLELNNLSFERVEILKGPASSIYGSEAIGGSFNFLTKKPTRDLTGSASFEANDLGLTRYGVEVSKYTNPNFGFYLGTNYAKRKNGPLGHSDYEKFALTFKGVLHFNSTTKWTNSLDLIDYRSDMAGSISEEDFFAENFESDQTFTERDALVLRIKSTLEKRWNSNNKTEFNLLFRDNNQDQIPSFRVRQFRDQGQLTGFGSGEVNTNNFKSFLGLVQHKAKFNFLNSSLIAGASVDFSPQDYQATTTNVIVDPLTGINQSQTINTGDFILNYEADILNYAAYFQYEISPINNLKITAAARFDQFEYDYDNRTEGIAGANDAKVTYTNFAPKIGFNYNFTSKIGAYGNFSTGFTPPQSSNLFRGEVTSNGDIEDLEPSNYLNYEIGGYLTSEKLKLDVSAYLLDGEKTLISLRDDEGRLFNTNAGKTSSYGIEYGITYKILPSLEIRHSGSYAKHRYVEFFENGVDFSDTDRETAPNLLGQTTLTYKPTFVKGLRLSLDYESVGEYNTSFEGQVVTTANDGTETTSTNTYDGHDVFNIGVSYEYKKFEIWGQALNIFDELYAARASFNSFSASNTFTIGNPLAFHGGIRYNF</sequence>
<dbReference type="Gene3D" id="2.170.130.10">
    <property type="entry name" value="TonB-dependent receptor, plug domain"/>
    <property type="match status" value="1"/>
</dbReference>
<evidence type="ECO:0000256" key="7">
    <source>
        <dbReference type="ARBA" id="ARBA00023136"/>
    </source>
</evidence>
<dbReference type="InterPro" id="IPR039426">
    <property type="entry name" value="TonB-dep_rcpt-like"/>
</dbReference>
<keyword evidence="2 10" id="KW-0813">Transport</keyword>
<dbReference type="Pfam" id="PF07715">
    <property type="entry name" value="Plug"/>
    <property type="match status" value="1"/>
</dbReference>
<evidence type="ECO:0000259" key="13">
    <source>
        <dbReference type="Pfam" id="PF07715"/>
    </source>
</evidence>
<accession>A0A2S6IQP1</accession>
<evidence type="ECO:0000259" key="12">
    <source>
        <dbReference type="Pfam" id="PF00593"/>
    </source>
</evidence>
<keyword evidence="3 10" id="KW-1134">Transmembrane beta strand</keyword>
<keyword evidence="5" id="KW-0732">Signal</keyword>
<feature type="domain" description="TonB-dependent receptor-like beta-barrel" evidence="12">
    <location>
        <begin position="302"/>
        <end position="741"/>
    </location>
</feature>
<dbReference type="EMBL" id="PTJE01000001">
    <property type="protein sequence ID" value="PPK96426.1"/>
    <property type="molecule type" value="Genomic_DNA"/>
</dbReference>
<dbReference type="Proteomes" id="UP000239002">
    <property type="component" value="Unassembled WGS sequence"/>
</dbReference>
<dbReference type="PANTHER" id="PTHR30069:SF29">
    <property type="entry name" value="HEMOGLOBIN AND HEMOGLOBIN-HAPTOGLOBIN-BINDING PROTEIN 1-RELATED"/>
    <property type="match status" value="1"/>
</dbReference>
<proteinExistence type="inferred from homology"/>
<dbReference type="Gene3D" id="2.40.170.20">
    <property type="entry name" value="TonB-dependent receptor, beta-barrel domain"/>
    <property type="match status" value="1"/>
</dbReference>
<dbReference type="InterPro" id="IPR036942">
    <property type="entry name" value="Beta-barrel_TonB_sf"/>
</dbReference>
<comment type="subcellular location">
    <subcellularLocation>
        <location evidence="1 10">Cell outer membrane</location>
        <topology evidence="1 10">Multi-pass membrane protein</topology>
    </subcellularLocation>
</comment>
<dbReference type="GO" id="GO:0044718">
    <property type="term" value="P:siderophore transmembrane transport"/>
    <property type="evidence" value="ECO:0007669"/>
    <property type="project" value="TreeGrafter"/>
</dbReference>
<dbReference type="PANTHER" id="PTHR30069">
    <property type="entry name" value="TONB-DEPENDENT OUTER MEMBRANE RECEPTOR"/>
    <property type="match status" value="1"/>
</dbReference>